<evidence type="ECO:0000256" key="1">
    <source>
        <dbReference type="ARBA" id="ARBA00022679"/>
    </source>
</evidence>
<dbReference type="InterPro" id="IPR016181">
    <property type="entry name" value="Acyl_CoA_acyltransferase"/>
</dbReference>
<dbReference type="EMBL" id="SPRH01000040">
    <property type="protein sequence ID" value="TIB98211.1"/>
    <property type="molecule type" value="Genomic_DNA"/>
</dbReference>
<evidence type="ECO:0000259" key="4">
    <source>
        <dbReference type="PROSITE" id="PS51186"/>
    </source>
</evidence>
<evidence type="ECO:0000256" key="2">
    <source>
        <dbReference type="ARBA" id="ARBA00023315"/>
    </source>
</evidence>
<accession>A0A4T0LM45</accession>
<name>A0A4T0LM45_9BASI</name>
<gene>
    <name evidence="5" type="ORF">E3Q17_03104</name>
</gene>
<proteinExistence type="inferred from homology"/>
<dbReference type="Pfam" id="PF00583">
    <property type="entry name" value="Acetyltransf_1"/>
    <property type="match status" value="1"/>
</dbReference>
<keyword evidence="2" id="KW-0012">Acyltransferase</keyword>
<dbReference type="InterPro" id="IPR044542">
    <property type="entry name" value="NAA30-like"/>
</dbReference>
<dbReference type="AlphaFoldDB" id="A0A4T0LM45"/>
<evidence type="ECO:0000256" key="3">
    <source>
        <dbReference type="ARBA" id="ARBA00024025"/>
    </source>
</evidence>
<dbReference type="Proteomes" id="UP000307169">
    <property type="component" value="Unassembled WGS sequence"/>
</dbReference>
<comment type="similarity">
    <text evidence="3">Belongs to the acetyltransferase family. MAK3 subfamily.</text>
</comment>
<dbReference type="GO" id="GO:0031417">
    <property type="term" value="C:NatC complex"/>
    <property type="evidence" value="ECO:0007669"/>
    <property type="project" value="TreeGrafter"/>
</dbReference>
<dbReference type="GO" id="GO:0004596">
    <property type="term" value="F:protein-N-terminal amino-acid acetyltransferase activity"/>
    <property type="evidence" value="ECO:0007669"/>
    <property type="project" value="InterPro"/>
</dbReference>
<dbReference type="PANTHER" id="PTHR45896:SF1">
    <property type="entry name" value="N-ALPHA-ACETYLTRANSFERASE 30"/>
    <property type="match status" value="1"/>
</dbReference>
<dbReference type="InterPro" id="IPR000182">
    <property type="entry name" value="GNAT_dom"/>
</dbReference>
<dbReference type="PROSITE" id="PS51186">
    <property type="entry name" value="GNAT"/>
    <property type="match status" value="1"/>
</dbReference>
<dbReference type="CDD" id="cd04301">
    <property type="entry name" value="NAT_SF"/>
    <property type="match status" value="1"/>
</dbReference>
<sequence>MSLSYAEYHDERQLSDIMDLIDSELSEPYINMTYRYFLHTWPQLTFLAYDHTKAVGVVVCKQERHKSGLMRGYIAMLSVRSEYRKKGIATKLVRMAIDEMISTGAEEVSLGIISLQLPNRQQIILETEVDNNTSIAFYKRLGFMREKRLYRFYMNGKDAYRLCLPVSPNEDAYT</sequence>
<comment type="caution">
    <text evidence="5">The sequence shown here is derived from an EMBL/GenBank/DDBJ whole genome shotgun (WGS) entry which is preliminary data.</text>
</comment>
<feature type="domain" description="N-acetyltransferase" evidence="4">
    <location>
        <begin position="1"/>
        <end position="167"/>
    </location>
</feature>
<keyword evidence="1" id="KW-0808">Transferase</keyword>
<dbReference type="SUPFAM" id="SSF55729">
    <property type="entry name" value="Acyl-CoA N-acyltransferases (Nat)"/>
    <property type="match status" value="1"/>
</dbReference>
<reference evidence="5 6" key="1">
    <citation type="submission" date="2019-03" db="EMBL/GenBank/DDBJ databases">
        <title>Sequencing 25 genomes of Wallemia mellicola.</title>
        <authorList>
            <person name="Gostincar C."/>
        </authorList>
    </citation>
    <scope>NUCLEOTIDE SEQUENCE [LARGE SCALE GENOMIC DNA]</scope>
    <source>
        <strain evidence="5 6">EXF-1262</strain>
    </source>
</reference>
<evidence type="ECO:0000313" key="5">
    <source>
        <dbReference type="EMBL" id="TIB98211.1"/>
    </source>
</evidence>
<protein>
    <submittedName>
        <fullName evidence="5">Putative acyltransfersase</fullName>
    </submittedName>
</protein>
<dbReference type="PANTHER" id="PTHR45896">
    <property type="entry name" value="N-ALPHA-ACETYLTRANSFERASE 30"/>
    <property type="match status" value="1"/>
</dbReference>
<evidence type="ECO:0000313" key="6">
    <source>
        <dbReference type="Proteomes" id="UP000307169"/>
    </source>
</evidence>
<organism evidence="5 6">
    <name type="scientific">Wallemia mellicola</name>
    <dbReference type="NCBI Taxonomy" id="1708541"/>
    <lineage>
        <taxon>Eukaryota</taxon>
        <taxon>Fungi</taxon>
        <taxon>Dikarya</taxon>
        <taxon>Basidiomycota</taxon>
        <taxon>Wallemiomycotina</taxon>
        <taxon>Wallemiomycetes</taxon>
        <taxon>Wallemiales</taxon>
        <taxon>Wallemiaceae</taxon>
        <taxon>Wallemia</taxon>
    </lineage>
</organism>
<dbReference type="Gene3D" id="3.40.630.30">
    <property type="match status" value="1"/>
</dbReference>